<feature type="transmembrane region" description="Helical" evidence="1">
    <location>
        <begin position="400"/>
        <end position="422"/>
    </location>
</feature>
<sequence length="423" mass="49641">MNKFFKKNHLLTYFLLGLLFRLSLLFYDFSWDLNNHIVWAKDLWQRGFAGFYEIQSSEVYATLYPNYPPLSLFLFYLFYPLHTLIEKIAWIINISIPLFPSKLIFFIQSRSFLAATLKLPAVFADLGIAWICYLFAKKTTGHRLTNKLITAFILFNPAFFFNSAMWGQIDAIPIFFVLVSIYLIMFSEKYLLSGVFFVLGILTKPTAFVFLPVYILFFIKKFRLINFIKAALLGFFIFYLSFIPFLNNFASPWLPFEIFSQKIMAAQSLPYVTNGAFNLWVLLHGFEGIKDTVPFLLSISYRYWGYFITGLFTVSILFRIFRRNASRYFFFASFLVAFASFLFLTKMHERYSILPLPFLLLASIKNKKLIKWFVALSSISLLNLYHSWPVPKLGIFTGLLYYPQVTFGISLFNVFLFFYLLLQ</sequence>
<feature type="transmembrane region" description="Helical" evidence="1">
    <location>
        <begin position="303"/>
        <end position="322"/>
    </location>
</feature>
<evidence type="ECO:0000256" key="1">
    <source>
        <dbReference type="SAM" id="Phobius"/>
    </source>
</evidence>
<gene>
    <name evidence="2" type="ORF">A2774_01200</name>
</gene>
<dbReference type="EMBL" id="MFZG01000043">
    <property type="protein sequence ID" value="OGK15014.1"/>
    <property type="molecule type" value="Genomic_DNA"/>
</dbReference>
<feature type="transmembrane region" description="Helical" evidence="1">
    <location>
        <begin position="193"/>
        <end position="217"/>
    </location>
</feature>
<organism evidence="2 3">
    <name type="scientific">Candidatus Roizmanbacteria bacterium RIFCSPHIGHO2_01_FULL_39_12c</name>
    <dbReference type="NCBI Taxonomy" id="1802031"/>
    <lineage>
        <taxon>Bacteria</taxon>
        <taxon>Candidatus Roizmaniibacteriota</taxon>
    </lineage>
</organism>
<feature type="transmembrane region" description="Helical" evidence="1">
    <location>
        <begin position="111"/>
        <end position="136"/>
    </location>
</feature>
<dbReference type="Proteomes" id="UP000177208">
    <property type="component" value="Unassembled WGS sequence"/>
</dbReference>
<dbReference type="AlphaFoldDB" id="A0A1F7G7X1"/>
<protein>
    <recommendedName>
        <fullName evidence="4">Glycosyltransferase RgtA/B/C/D-like domain-containing protein</fullName>
    </recommendedName>
</protein>
<keyword evidence="1" id="KW-0472">Membrane</keyword>
<accession>A0A1F7G7X1</accession>
<evidence type="ECO:0000313" key="2">
    <source>
        <dbReference type="EMBL" id="OGK15014.1"/>
    </source>
</evidence>
<reference evidence="2 3" key="1">
    <citation type="journal article" date="2016" name="Nat. Commun.">
        <title>Thousands of microbial genomes shed light on interconnected biogeochemical processes in an aquifer system.</title>
        <authorList>
            <person name="Anantharaman K."/>
            <person name="Brown C.T."/>
            <person name="Hug L.A."/>
            <person name="Sharon I."/>
            <person name="Castelle C.J."/>
            <person name="Probst A.J."/>
            <person name="Thomas B.C."/>
            <person name="Singh A."/>
            <person name="Wilkins M.J."/>
            <person name="Karaoz U."/>
            <person name="Brodie E.L."/>
            <person name="Williams K.H."/>
            <person name="Hubbard S.S."/>
            <person name="Banfield J.F."/>
        </authorList>
    </citation>
    <scope>NUCLEOTIDE SEQUENCE [LARGE SCALE GENOMIC DNA]</scope>
</reference>
<keyword evidence="1" id="KW-1133">Transmembrane helix</keyword>
<name>A0A1F7G7X1_9BACT</name>
<keyword evidence="1" id="KW-0812">Transmembrane</keyword>
<feature type="transmembrane region" description="Helical" evidence="1">
    <location>
        <begin position="328"/>
        <end position="348"/>
    </location>
</feature>
<evidence type="ECO:0008006" key="4">
    <source>
        <dbReference type="Google" id="ProtNLM"/>
    </source>
</evidence>
<comment type="caution">
    <text evidence="2">The sequence shown here is derived from an EMBL/GenBank/DDBJ whole genome shotgun (WGS) entry which is preliminary data.</text>
</comment>
<evidence type="ECO:0000313" key="3">
    <source>
        <dbReference type="Proteomes" id="UP000177208"/>
    </source>
</evidence>
<feature type="transmembrane region" description="Helical" evidence="1">
    <location>
        <begin position="171"/>
        <end position="187"/>
    </location>
</feature>
<feature type="transmembrane region" description="Helical" evidence="1">
    <location>
        <begin position="73"/>
        <end position="99"/>
    </location>
</feature>
<feature type="transmembrane region" description="Helical" evidence="1">
    <location>
        <begin position="224"/>
        <end position="243"/>
    </location>
</feature>
<proteinExistence type="predicted"/>